<feature type="region of interest" description="Disordered" evidence="1">
    <location>
        <begin position="48"/>
        <end position="68"/>
    </location>
</feature>
<name>A0A4U0NDG8_9ACTN</name>
<dbReference type="OrthoDB" id="4333878at2"/>
<evidence type="ECO:0000256" key="1">
    <source>
        <dbReference type="SAM" id="MobiDB-lite"/>
    </source>
</evidence>
<evidence type="ECO:0000313" key="3">
    <source>
        <dbReference type="Proteomes" id="UP000308697"/>
    </source>
</evidence>
<protein>
    <submittedName>
        <fullName evidence="2">Uncharacterized protein</fullName>
    </submittedName>
</protein>
<dbReference type="RefSeq" id="WP_136741390.1">
    <property type="nucleotide sequence ID" value="NZ_SUMB01000006.1"/>
</dbReference>
<dbReference type="Proteomes" id="UP000308697">
    <property type="component" value="Unassembled WGS sequence"/>
</dbReference>
<keyword evidence="3" id="KW-1185">Reference proteome</keyword>
<evidence type="ECO:0000313" key="2">
    <source>
        <dbReference type="EMBL" id="TJZ52091.1"/>
    </source>
</evidence>
<proteinExistence type="predicted"/>
<dbReference type="EMBL" id="SUMB01000006">
    <property type="protein sequence ID" value="TJZ52091.1"/>
    <property type="molecule type" value="Genomic_DNA"/>
</dbReference>
<reference evidence="2 3" key="1">
    <citation type="submission" date="2019-04" db="EMBL/GenBank/DDBJ databases">
        <title>Streptomyces piniterrae sp. nov., a heliquinomycin-producing actinomycete isolated from rhizosphere soil of Pinus yunnanensis.</title>
        <authorList>
            <person name="Zhuang X."/>
            <person name="Zhao J."/>
        </authorList>
    </citation>
    <scope>NUCLEOTIDE SEQUENCE [LARGE SCALE GENOMIC DNA]</scope>
    <source>
        <strain evidence="3">jys28</strain>
    </source>
</reference>
<accession>A0A4U0NDG8</accession>
<organism evidence="2 3">
    <name type="scientific">Streptomyces piniterrae</name>
    <dbReference type="NCBI Taxonomy" id="2571125"/>
    <lineage>
        <taxon>Bacteria</taxon>
        <taxon>Bacillati</taxon>
        <taxon>Actinomycetota</taxon>
        <taxon>Actinomycetes</taxon>
        <taxon>Kitasatosporales</taxon>
        <taxon>Streptomycetaceae</taxon>
        <taxon>Streptomyces</taxon>
    </lineage>
</organism>
<sequence length="151" mass="15866">MASVSACGGLPSAGSPEDAGRFLVSALGCGNVDIATPQEVQQVQSMGMKGVNGGGECEHPEGDDGDPDFLTIEDMEAFQTAVKADEDEQDDLMVGDDFAIDPSSDDQRRALLKAGLMFLNCTPNFKAPEGSTTEDGEVEGCFTTDYSEDLD</sequence>
<feature type="region of interest" description="Disordered" evidence="1">
    <location>
        <begin position="127"/>
        <end position="151"/>
    </location>
</feature>
<comment type="caution">
    <text evidence="2">The sequence shown here is derived from an EMBL/GenBank/DDBJ whole genome shotgun (WGS) entry which is preliminary data.</text>
</comment>
<gene>
    <name evidence="2" type="ORF">FCH28_19840</name>
</gene>
<dbReference type="AlphaFoldDB" id="A0A4U0NDG8"/>